<dbReference type="Pfam" id="PF04932">
    <property type="entry name" value="Wzy_C"/>
    <property type="match status" value="1"/>
</dbReference>
<feature type="domain" description="O-antigen ligase-related" evidence="6">
    <location>
        <begin position="32"/>
        <end position="181"/>
    </location>
</feature>
<keyword evidence="8" id="KW-1185">Reference proteome</keyword>
<reference evidence="8" key="1">
    <citation type="submission" date="2023-07" db="EMBL/GenBank/DDBJ databases">
        <title>Novel species isolated from saline lakes on Tibetan Plateau.</title>
        <authorList>
            <person name="Lu H."/>
        </authorList>
    </citation>
    <scope>NUCLEOTIDE SEQUENCE [LARGE SCALE GENOMIC DNA]</scope>
    <source>
        <strain evidence="8">CAK8W</strain>
    </source>
</reference>
<evidence type="ECO:0000313" key="7">
    <source>
        <dbReference type="EMBL" id="MBZ9777938.1"/>
    </source>
</evidence>
<dbReference type="Proteomes" id="UP001199314">
    <property type="component" value="Unassembled WGS sequence"/>
</dbReference>
<sequence length="244" mass="28073">MAYLAVLYIGYILSKIKSSKTKINLNSFLQIFFCVAIIFLTDSRTSIIAAAIFFLAFYWDLLLKNALVLLYVFSTLSLSIVFLAVFTDVFDSIIQNIFQTFTLESTYIRGNMIYLSGLIFYQFFPVGTGAASFGSVMANNKVYEYYEQADRYYFANDIGLYDSNIASIVGEYGFIGLIFYFLLFFYTYRYLAKTFRTRGVMLKSVFFVFLFYTITNPMITNNVYILISLPVFLKIASINNTNTL</sequence>
<organism evidence="7 8">
    <name type="scientific">Psychroflexus longus</name>
    <dbReference type="NCBI Taxonomy" id="2873596"/>
    <lineage>
        <taxon>Bacteria</taxon>
        <taxon>Pseudomonadati</taxon>
        <taxon>Bacteroidota</taxon>
        <taxon>Flavobacteriia</taxon>
        <taxon>Flavobacteriales</taxon>
        <taxon>Flavobacteriaceae</taxon>
        <taxon>Psychroflexus</taxon>
    </lineage>
</organism>
<dbReference type="GO" id="GO:0016874">
    <property type="term" value="F:ligase activity"/>
    <property type="evidence" value="ECO:0007669"/>
    <property type="project" value="UniProtKB-KW"/>
</dbReference>
<evidence type="ECO:0000256" key="2">
    <source>
        <dbReference type="ARBA" id="ARBA00022692"/>
    </source>
</evidence>
<accession>A0ABS7XG77</accession>
<evidence type="ECO:0000256" key="5">
    <source>
        <dbReference type="SAM" id="Phobius"/>
    </source>
</evidence>
<feature type="transmembrane region" description="Helical" evidence="5">
    <location>
        <begin position="69"/>
        <end position="90"/>
    </location>
</feature>
<evidence type="ECO:0000259" key="6">
    <source>
        <dbReference type="Pfam" id="PF04932"/>
    </source>
</evidence>
<dbReference type="InterPro" id="IPR007016">
    <property type="entry name" value="O-antigen_ligase-rel_domated"/>
</dbReference>
<evidence type="ECO:0000256" key="3">
    <source>
        <dbReference type="ARBA" id="ARBA00022989"/>
    </source>
</evidence>
<evidence type="ECO:0000256" key="1">
    <source>
        <dbReference type="ARBA" id="ARBA00004141"/>
    </source>
</evidence>
<proteinExistence type="predicted"/>
<name>A0ABS7XG77_9FLAO</name>
<keyword evidence="4 5" id="KW-0472">Membrane</keyword>
<gene>
    <name evidence="7" type="ORF">LB452_03290</name>
</gene>
<dbReference type="EMBL" id="JAIQZE010000002">
    <property type="protein sequence ID" value="MBZ9777938.1"/>
    <property type="molecule type" value="Genomic_DNA"/>
</dbReference>
<evidence type="ECO:0000256" key="4">
    <source>
        <dbReference type="ARBA" id="ARBA00023136"/>
    </source>
</evidence>
<evidence type="ECO:0000313" key="8">
    <source>
        <dbReference type="Proteomes" id="UP001199314"/>
    </source>
</evidence>
<keyword evidence="7" id="KW-0436">Ligase</keyword>
<protein>
    <submittedName>
        <fullName evidence="7">O-antigen ligase family protein</fullName>
    </submittedName>
</protein>
<dbReference type="RefSeq" id="WP_224460295.1">
    <property type="nucleotide sequence ID" value="NZ_JAIQZE010000002.1"/>
</dbReference>
<comment type="subcellular location">
    <subcellularLocation>
        <location evidence="1">Membrane</location>
        <topology evidence="1">Multi-pass membrane protein</topology>
    </subcellularLocation>
</comment>
<keyword evidence="2 5" id="KW-0812">Transmembrane</keyword>
<feature type="transmembrane region" description="Helical" evidence="5">
    <location>
        <begin position="165"/>
        <end position="188"/>
    </location>
</feature>
<feature type="transmembrane region" description="Helical" evidence="5">
    <location>
        <begin position="111"/>
        <end position="133"/>
    </location>
</feature>
<keyword evidence="3 5" id="KW-1133">Transmembrane helix</keyword>
<comment type="caution">
    <text evidence="7">The sequence shown here is derived from an EMBL/GenBank/DDBJ whole genome shotgun (WGS) entry which is preliminary data.</text>
</comment>
<feature type="transmembrane region" description="Helical" evidence="5">
    <location>
        <begin position="200"/>
        <end position="219"/>
    </location>
</feature>